<protein>
    <submittedName>
        <fullName evidence="1">Uncharacterized protein</fullName>
    </submittedName>
</protein>
<comment type="caution">
    <text evidence="1">The sequence shown here is derived from an EMBL/GenBank/DDBJ whole genome shotgun (WGS) entry which is preliminary data.</text>
</comment>
<dbReference type="EMBL" id="LAZR01051990">
    <property type="protein sequence ID" value="KKK83952.1"/>
    <property type="molecule type" value="Genomic_DNA"/>
</dbReference>
<sequence>MENKKLLLINSSLKSGTQTAVRSLSEFNKEQKYNIQLLYFLSKKNYEKLCDFHQKNELSDGTKRGCFYPW</sequence>
<reference evidence="1" key="1">
    <citation type="journal article" date="2015" name="Nature">
        <title>Complex archaea that bridge the gap between prokaryotes and eukaryotes.</title>
        <authorList>
            <person name="Spang A."/>
            <person name="Saw J.H."/>
            <person name="Jorgensen S.L."/>
            <person name="Zaremba-Niedzwiedzka K."/>
            <person name="Martijn J."/>
            <person name="Lind A.E."/>
            <person name="van Eijk R."/>
            <person name="Schleper C."/>
            <person name="Guy L."/>
            <person name="Ettema T.J."/>
        </authorList>
    </citation>
    <scope>NUCLEOTIDE SEQUENCE</scope>
</reference>
<accession>A0A0F8YRD4</accession>
<organism evidence="1">
    <name type="scientific">marine sediment metagenome</name>
    <dbReference type="NCBI Taxonomy" id="412755"/>
    <lineage>
        <taxon>unclassified sequences</taxon>
        <taxon>metagenomes</taxon>
        <taxon>ecological metagenomes</taxon>
    </lineage>
</organism>
<dbReference type="AlphaFoldDB" id="A0A0F8YRD4"/>
<gene>
    <name evidence="1" type="ORF">LCGC14_2788210</name>
</gene>
<evidence type="ECO:0000313" key="1">
    <source>
        <dbReference type="EMBL" id="KKK83952.1"/>
    </source>
</evidence>
<name>A0A0F8YRD4_9ZZZZ</name>
<proteinExistence type="predicted"/>